<reference evidence="1" key="2">
    <citation type="submission" date="2021-01" db="EMBL/GenBank/DDBJ databases">
        <title>Pan-genome distribution and transcriptional activeness of fungal secondary metabolism genes in Aspergillus section Fumigati.</title>
        <authorList>
            <person name="Takahashi H."/>
            <person name="Umemura M."/>
            <person name="Ninomiya A."/>
            <person name="Kusuya Y."/>
            <person name="Urayama S."/>
            <person name="Shimizu M."/>
            <person name="Watanabe A."/>
            <person name="Kamei K."/>
            <person name="Yaguchi T."/>
            <person name="Hagiwara D."/>
        </authorList>
    </citation>
    <scope>NUCLEOTIDE SEQUENCE</scope>
    <source>
        <strain evidence="1">IFM 46973</strain>
    </source>
</reference>
<gene>
    <name evidence="1" type="ORF">Aud_001707</name>
</gene>
<protein>
    <submittedName>
        <fullName evidence="1">Uncharacterized protein</fullName>
    </submittedName>
</protein>
<dbReference type="RefSeq" id="XP_043143133.1">
    <property type="nucleotide sequence ID" value="XM_043287198.1"/>
</dbReference>
<sequence>MSTSGGVPFKHEQSAEMKANGITYLVSGGSYAYVYCPSNGLLIADENCSPEAISKHFKEQGLPYVKLKQWSDVVFLNWQQECSAAGTSLSGLQAVIRLHCEHRRGDVIAQVTGGQTIGGYKNPIVFEPGESNFNALLGTPNGSGVA</sequence>
<accession>A0A8E0QKU8</accession>
<name>A0A8E0QKU8_9EURO</name>
<dbReference type="GeneID" id="66989183"/>
<dbReference type="AlphaFoldDB" id="A0A8E0QKU8"/>
<evidence type="ECO:0000313" key="1">
    <source>
        <dbReference type="EMBL" id="GIC85867.1"/>
    </source>
</evidence>
<comment type="caution">
    <text evidence="1">The sequence shown here is derived from an EMBL/GenBank/DDBJ whole genome shotgun (WGS) entry which is preliminary data.</text>
</comment>
<organism evidence="1 2">
    <name type="scientific">Aspergillus udagawae</name>
    <dbReference type="NCBI Taxonomy" id="91492"/>
    <lineage>
        <taxon>Eukaryota</taxon>
        <taxon>Fungi</taxon>
        <taxon>Dikarya</taxon>
        <taxon>Ascomycota</taxon>
        <taxon>Pezizomycotina</taxon>
        <taxon>Eurotiomycetes</taxon>
        <taxon>Eurotiomycetidae</taxon>
        <taxon>Eurotiales</taxon>
        <taxon>Aspergillaceae</taxon>
        <taxon>Aspergillus</taxon>
        <taxon>Aspergillus subgen. Fumigati</taxon>
    </lineage>
</organism>
<dbReference type="EMBL" id="BBXM02000001">
    <property type="protein sequence ID" value="GIC85867.1"/>
    <property type="molecule type" value="Genomic_DNA"/>
</dbReference>
<evidence type="ECO:0000313" key="2">
    <source>
        <dbReference type="Proteomes" id="UP000036893"/>
    </source>
</evidence>
<proteinExistence type="predicted"/>
<dbReference type="Proteomes" id="UP000036893">
    <property type="component" value="Unassembled WGS sequence"/>
</dbReference>
<reference evidence="1" key="1">
    <citation type="journal article" date="2015" name="Genome Announc.">
        <title>Draft Genome Sequence of the Pathogenic Filamentous Fungus Aspergillus udagawae Strain IFM 46973T.</title>
        <authorList>
            <person name="Kusuya Y."/>
            <person name="Takahashi-Nakaguchi A."/>
            <person name="Takahashi H."/>
            <person name="Yaguchi T."/>
        </authorList>
    </citation>
    <scope>NUCLEOTIDE SEQUENCE</scope>
    <source>
        <strain evidence="1">IFM 46973</strain>
    </source>
</reference>